<dbReference type="OrthoDB" id="2122982at2759"/>
<gene>
    <name evidence="1" type="ORF">EJ02DRAFT_471714</name>
</gene>
<accession>A0A6A5SB66</accession>
<proteinExistence type="predicted"/>
<evidence type="ECO:0000313" key="1">
    <source>
        <dbReference type="EMBL" id="KAF1934687.1"/>
    </source>
</evidence>
<organism evidence="1 2">
    <name type="scientific">Clathrospora elynae</name>
    <dbReference type="NCBI Taxonomy" id="706981"/>
    <lineage>
        <taxon>Eukaryota</taxon>
        <taxon>Fungi</taxon>
        <taxon>Dikarya</taxon>
        <taxon>Ascomycota</taxon>
        <taxon>Pezizomycotina</taxon>
        <taxon>Dothideomycetes</taxon>
        <taxon>Pleosporomycetidae</taxon>
        <taxon>Pleosporales</taxon>
        <taxon>Diademaceae</taxon>
        <taxon>Clathrospora</taxon>
    </lineage>
</organism>
<reference evidence="1" key="1">
    <citation type="journal article" date="2020" name="Stud. Mycol.">
        <title>101 Dothideomycetes genomes: a test case for predicting lifestyles and emergence of pathogens.</title>
        <authorList>
            <person name="Haridas S."/>
            <person name="Albert R."/>
            <person name="Binder M."/>
            <person name="Bloem J."/>
            <person name="Labutti K."/>
            <person name="Salamov A."/>
            <person name="Andreopoulos B."/>
            <person name="Baker S."/>
            <person name="Barry K."/>
            <person name="Bills G."/>
            <person name="Bluhm B."/>
            <person name="Cannon C."/>
            <person name="Castanera R."/>
            <person name="Culley D."/>
            <person name="Daum C."/>
            <person name="Ezra D."/>
            <person name="Gonzalez J."/>
            <person name="Henrissat B."/>
            <person name="Kuo A."/>
            <person name="Liang C."/>
            <person name="Lipzen A."/>
            <person name="Lutzoni F."/>
            <person name="Magnuson J."/>
            <person name="Mondo S."/>
            <person name="Nolan M."/>
            <person name="Ohm R."/>
            <person name="Pangilinan J."/>
            <person name="Park H.-J."/>
            <person name="Ramirez L."/>
            <person name="Alfaro M."/>
            <person name="Sun H."/>
            <person name="Tritt A."/>
            <person name="Yoshinaga Y."/>
            <person name="Zwiers L.-H."/>
            <person name="Turgeon B."/>
            <person name="Goodwin S."/>
            <person name="Spatafora J."/>
            <person name="Crous P."/>
            <person name="Grigoriev I."/>
        </authorList>
    </citation>
    <scope>NUCLEOTIDE SEQUENCE</scope>
    <source>
        <strain evidence="1">CBS 161.51</strain>
    </source>
</reference>
<evidence type="ECO:0000313" key="2">
    <source>
        <dbReference type="Proteomes" id="UP000800038"/>
    </source>
</evidence>
<dbReference type="AlphaFoldDB" id="A0A6A5SB66"/>
<dbReference type="Proteomes" id="UP000800038">
    <property type="component" value="Unassembled WGS sequence"/>
</dbReference>
<protein>
    <submittedName>
        <fullName evidence="1">Uncharacterized protein</fullName>
    </submittedName>
</protein>
<dbReference type="EMBL" id="ML976402">
    <property type="protein sequence ID" value="KAF1934687.1"/>
    <property type="molecule type" value="Genomic_DNA"/>
</dbReference>
<sequence>MVVIKARSATKRLGPISLGRTVTRFKTKNNGRHYTVHEGLCQNFNTFKQRLQKDCKAVDSESSICAEDLDPKIDDITFCRAKCGQGVHTNCKSGWNDHKPAHQLARSAVRARSGRRPTCLDWLYTCALQFDERVKRDGDEFNIVLLKAWNVSEGVKDESFRHSLVAEYCGHADVSGFRTESAKYTFGPCGTHLMQEFFLDAFLDEIEPDWLQSQIK</sequence>
<keyword evidence="2" id="KW-1185">Reference proteome</keyword>
<name>A0A6A5SB66_9PLEO</name>